<evidence type="ECO:0000256" key="9">
    <source>
        <dbReference type="ARBA" id="ARBA00029438"/>
    </source>
</evidence>
<reference evidence="13" key="1">
    <citation type="journal article" date="2019" name="Int. J. Syst. Evol. Microbiol.">
        <title>The Global Catalogue of Microorganisms (GCM) 10K type strain sequencing project: providing services to taxonomists for standard genome sequencing and annotation.</title>
        <authorList>
            <consortium name="The Broad Institute Genomics Platform"/>
            <consortium name="The Broad Institute Genome Sequencing Center for Infectious Disease"/>
            <person name="Wu L."/>
            <person name="Ma J."/>
        </authorList>
    </citation>
    <scope>NUCLEOTIDE SEQUENCE [LARGE SCALE GENOMIC DNA]</scope>
    <source>
        <strain evidence="13">CGMCC 1.19032</strain>
    </source>
</reference>
<evidence type="ECO:0000256" key="4">
    <source>
        <dbReference type="ARBA" id="ARBA00022741"/>
    </source>
</evidence>
<evidence type="ECO:0000259" key="11">
    <source>
        <dbReference type="Pfam" id="PF08544"/>
    </source>
</evidence>
<feature type="domain" description="GHMP kinase N-terminal" evidence="10">
    <location>
        <begin position="72"/>
        <end position="146"/>
    </location>
</feature>
<dbReference type="InterPro" id="IPR020568">
    <property type="entry name" value="Ribosomal_Su5_D2-typ_SF"/>
</dbReference>
<evidence type="ECO:0000256" key="7">
    <source>
        <dbReference type="ARBA" id="ARBA00022842"/>
    </source>
</evidence>
<comment type="pathway">
    <text evidence="9">Isoprenoid biosynthesis; isopentenyl diphosphate biosynthesis via mevalonate pathway; isopentenyl diphosphate from (R)-mevalonate: step 1/3.</text>
</comment>
<keyword evidence="6" id="KW-0067">ATP-binding</keyword>
<evidence type="ECO:0000256" key="2">
    <source>
        <dbReference type="ARBA" id="ARBA00022516"/>
    </source>
</evidence>
<name>A0ABV9MS35_9ENTE</name>
<dbReference type="Proteomes" id="UP001595969">
    <property type="component" value="Unassembled WGS sequence"/>
</dbReference>
<evidence type="ECO:0000256" key="3">
    <source>
        <dbReference type="ARBA" id="ARBA00022679"/>
    </source>
</evidence>
<dbReference type="GO" id="GO:0004496">
    <property type="term" value="F:mevalonate kinase activity"/>
    <property type="evidence" value="ECO:0007669"/>
    <property type="project" value="UniProtKB-EC"/>
</dbReference>
<dbReference type="InterPro" id="IPR013750">
    <property type="entry name" value="GHMP_kinase_C_dom"/>
</dbReference>
<evidence type="ECO:0000259" key="10">
    <source>
        <dbReference type="Pfam" id="PF00288"/>
    </source>
</evidence>
<keyword evidence="1" id="KW-0963">Cytoplasm</keyword>
<dbReference type="SUPFAM" id="SSF55060">
    <property type="entry name" value="GHMP Kinase, C-terminal domain"/>
    <property type="match status" value="1"/>
</dbReference>
<evidence type="ECO:0000313" key="12">
    <source>
        <dbReference type="EMBL" id="MFC4718806.1"/>
    </source>
</evidence>
<keyword evidence="5 12" id="KW-0418">Kinase</keyword>
<organism evidence="12 13">
    <name type="scientific">Enterococcus lemanii</name>
    <dbReference type="NCBI Taxonomy" id="1159752"/>
    <lineage>
        <taxon>Bacteria</taxon>
        <taxon>Bacillati</taxon>
        <taxon>Bacillota</taxon>
        <taxon>Bacilli</taxon>
        <taxon>Lactobacillales</taxon>
        <taxon>Enterococcaceae</taxon>
        <taxon>Enterococcus</taxon>
    </lineage>
</organism>
<protein>
    <submittedName>
        <fullName evidence="12">Mevalonate kinase</fullName>
        <ecNumber evidence="12">2.7.1.36</ecNumber>
    </submittedName>
</protein>
<dbReference type="InterPro" id="IPR006205">
    <property type="entry name" value="Mev_gal_kin"/>
</dbReference>
<dbReference type="SUPFAM" id="SSF54211">
    <property type="entry name" value="Ribosomal protein S5 domain 2-like"/>
    <property type="match status" value="1"/>
</dbReference>
<evidence type="ECO:0000256" key="5">
    <source>
        <dbReference type="ARBA" id="ARBA00022777"/>
    </source>
</evidence>
<evidence type="ECO:0000256" key="1">
    <source>
        <dbReference type="ARBA" id="ARBA00022490"/>
    </source>
</evidence>
<dbReference type="Pfam" id="PF00288">
    <property type="entry name" value="GHMP_kinases_N"/>
    <property type="match status" value="1"/>
</dbReference>
<dbReference type="RefSeq" id="WP_192423657.1">
    <property type="nucleotide sequence ID" value="NZ_JAFBFD010000026.1"/>
</dbReference>
<keyword evidence="8" id="KW-0443">Lipid metabolism</keyword>
<evidence type="ECO:0000256" key="8">
    <source>
        <dbReference type="ARBA" id="ARBA00023098"/>
    </source>
</evidence>
<dbReference type="Pfam" id="PF08544">
    <property type="entry name" value="GHMP_kinases_C"/>
    <property type="match status" value="1"/>
</dbReference>
<accession>A0ABV9MS35</accession>
<dbReference type="EMBL" id="JBHSGS010000017">
    <property type="protein sequence ID" value="MFC4718806.1"/>
    <property type="molecule type" value="Genomic_DNA"/>
</dbReference>
<dbReference type="PANTHER" id="PTHR43290">
    <property type="entry name" value="MEVALONATE KINASE"/>
    <property type="match status" value="1"/>
</dbReference>
<dbReference type="PRINTS" id="PR00959">
    <property type="entry name" value="MEVGALKINASE"/>
</dbReference>
<comment type="caution">
    <text evidence="12">The sequence shown here is derived from an EMBL/GenBank/DDBJ whole genome shotgun (WGS) entry which is preliminary data.</text>
</comment>
<keyword evidence="4" id="KW-0547">Nucleotide-binding</keyword>
<evidence type="ECO:0000256" key="6">
    <source>
        <dbReference type="ARBA" id="ARBA00022840"/>
    </source>
</evidence>
<keyword evidence="3 12" id="KW-0808">Transferase</keyword>
<evidence type="ECO:0000313" key="13">
    <source>
        <dbReference type="Proteomes" id="UP001595969"/>
    </source>
</evidence>
<dbReference type="NCBIfam" id="TIGR00549">
    <property type="entry name" value="mevalon_kin"/>
    <property type="match status" value="1"/>
</dbReference>
<dbReference type="InterPro" id="IPR014721">
    <property type="entry name" value="Ribsml_uS5_D2-typ_fold_subgr"/>
</dbReference>
<gene>
    <name evidence="12" type="primary">mvk</name>
    <name evidence="12" type="ORF">ACFO5I_03485</name>
</gene>
<dbReference type="PANTHER" id="PTHR43290:SF2">
    <property type="entry name" value="MEVALONATE KINASE"/>
    <property type="match status" value="1"/>
</dbReference>
<keyword evidence="13" id="KW-1185">Reference proteome</keyword>
<sequence>MESQSVGQATGKIILMGEHAVVYGQPAIAFPFNGTGIRAFLKPANKNKILSSHYSGLLEDAPKQLNNLQQLTAHLQTDLHTPNFELVIESTIPSERGMGSSAAVAVAITRAFFNWVKHDLSQEKLLHYVNFSEKIAHGSPSGIDAATTSGSQPLLFRKGEPFETFPLNIDAFLLVADTGVKGQTRIAVADVAQRLTEQPQETMEKITHLGQLVLQAKEAIIKNQPKELGRLMTAAQKDLKNLGVSNARLDQFIQLSLNAGALGAKLTGGGRGGCFLVLCQNETQALAIQNKLQQAGVVSTWMQRLGV</sequence>
<feature type="domain" description="GHMP kinase C-terminal" evidence="11">
    <location>
        <begin position="217"/>
        <end position="296"/>
    </location>
</feature>
<dbReference type="EC" id="2.7.1.36" evidence="12"/>
<keyword evidence="2" id="KW-0444">Lipid biosynthesis</keyword>
<dbReference type="Gene3D" id="3.30.230.10">
    <property type="match status" value="1"/>
</dbReference>
<dbReference type="Gene3D" id="3.30.70.890">
    <property type="entry name" value="GHMP kinase, C-terminal domain"/>
    <property type="match status" value="1"/>
</dbReference>
<keyword evidence="7" id="KW-0460">Magnesium</keyword>
<proteinExistence type="predicted"/>
<dbReference type="InterPro" id="IPR006204">
    <property type="entry name" value="GHMP_kinase_N_dom"/>
</dbReference>
<dbReference type="InterPro" id="IPR036554">
    <property type="entry name" value="GHMP_kinase_C_sf"/>
</dbReference>